<dbReference type="InterPro" id="IPR036390">
    <property type="entry name" value="WH_DNA-bd_sf"/>
</dbReference>
<protein>
    <submittedName>
        <fullName evidence="2">ArsR family transcriptional regulator</fullName>
    </submittedName>
</protein>
<dbReference type="GO" id="GO:0003700">
    <property type="term" value="F:DNA-binding transcription factor activity"/>
    <property type="evidence" value="ECO:0007669"/>
    <property type="project" value="InterPro"/>
</dbReference>
<evidence type="ECO:0000259" key="1">
    <source>
        <dbReference type="PROSITE" id="PS50987"/>
    </source>
</evidence>
<comment type="caution">
    <text evidence="2">The sequence shown here is derived from an EMBL/GenBank/DDBJ whole genome shotgun (WGS) entry which is preliminary data.</text>
</comment>
<organism evidence="2 3">
    <name type="scientific">Nocardia neocaledoniensis</name>
    <dbReference type="NCBI Taxonomy" id="236511"/>
    <lineage>
        <taxon>Bacteria</taxon>
        <taxon>Bacillati</taxon>
        <taxon>Actinomycetota</taxon>
        <taxon>Actinomycetes</taxon>
        <taxon>Mycobacteriales</taxon>
        <taxon>Nocardiaceae</taxon>
        <taxon>Nocardia</taxon>
    </lineage>
</organism>
<dbReference type="InterPro" id="IPR036388">
    <property type="entry name" value="WH-like_DNA-bd_sf"/>
</dbReference>
<dbReference type="RefSeq" id="WP_110035793.1">
    <property type="nucleotide sequence ID" value="NZ_QGTL01000001.1"/>
</dbReference>
<proteinExistence type="predicted"/>
<evidence type="ECO:0000313" key="3">
    <source>
        <dbReference type="Proteomes" id="UP000246410"/>
    </source>
</evidence>
<gene>
    <name evidence="2" type="ORF">DFR69_101584</name>
</gene>
<dbReference type="PRINTS" id="PR00778">
    <property type="entry name" value="HTHARSR"/>
</dbReference>
<accession>A0A317P471</accession>
<evidence type="ECO:0000313" key="2">
    <source>
        <dbReference type="EMBL" id="PWV81244.1"/>
    </source>
</evidence>
<reference evidence="2 3" key="1">
    <citation type="submission" date="2018-05" db="EMBL/GenBank/DDBJ databases">
        <title>Genomic Encyclopedia of Type Strains, Phase IV (KMG-IV): sequencing the most valuable type-strain genomes for metagenomic binning, comparative biology and taxonomic classification.</title>
        <authorList>
            <person name="Goeker M."/>
        </authorList>
    </citation>
    <scope>NUCLEOTIDE SEQUENCE [LARGE SCALE GENOMIC DNA]</scope>
    <source>
        <strain evidence="2 3">DSM 44717</strain>
    </source>
</reference>
<dbReference type="SUPFAM" id="SSF46785">
    <property type="entry name" value="Winged helix' DNA-binding domain"/>
    <property type="match status" value="1"/>
</dbReference>
<sequence>MAEAEELELGAVLAALADPLRRRVITLLALDPDDGDRSCSSFELPVTKATRTHHFRVLRQAGLVRQIDYGNRSTVALRRADLDARFPGLLDLLVAEGP</sequence>
<dbReference type="CDD" id="cd00090">
    <property type="entry name" value="HTH_ARSR"/>
    <property type="match status" value="1"/>
</dbReference>
<dbReference type="EMBL" id="QGTL01000001">
    <property type="protein sequence ID" value="PWV81244.1"/>
    <property type="molecule type" value="Genomic_DNA"/>
</dbReference>
<dbReference type="Gene3D" id="1.10.10.10">
    <property type="entry name" value="Winged helix-like DNA-binding domain superfamily/Winged helix DNA-binding domain"/>
    <property type="match status" value="1"/>
</dbReference>
<dbReference type="AlphaFoldDB" id="A0A317P471"/>
<keyword evidence="3" id="KW-1185">Reference proteome</keyword>
<dbReference type="SMART" id="SM00418">
    <property type="entry name" value="HTH_ARSR"/>
    <property type="match status" value="1"/>
</dbReference>
<dbReference type="InterPro" id="IPR011991">
    <property type="entry name" value="ArsR-like_HTH"/>
</dbReference>
<dbReference type="PROSITE" id="PS50987">
    <property type="entry name" value="HTH_ARSR_2"/>
    <property type="match status" value="1"/>
</dbReference>
<feature type="domain" description="HTH arsR-type" evidence="1">
    <location>
        <begin position="1"/>
        <end position="97"/>
    </location>
</feature>
<name>A0A317P471_9NOCA</name>
<dbReference type="InterPro" id="IPR001845">
    <property type="entry name" value="HTH_ArsR_DNA-bd_dom"/>
</dbReference>
<dbReference type="Proteomes" id="UP000246410">
    <property type="component" value="Unassembled WGS sequence"/>
</dbReference>